<gene>
    <name evidence="6" type="ORF">GCM10023203_30350</name>
</gene>
<feature type="domain" description="Aerobactin siderophore biosynthesis IucA/IucC-like C-terminal" evidence="5">
    <location>
        <begin position="374"/>
        <end position="511"/>
    </location>
</feature>
<name>A0ABP9EHJ5_9PSEU</name>
<comment type="pathway">
    <text evidence="1">Siderophore biosynthesis.</text>
</comment>
<dbReference type="InterPro" id="IPR007310">
    <property type="entry name" value="Aerobactin_biosyn_IucA/IucC_N"/>
</dbReference>
<dbReference type="InterPro" id="IPR037455">
    <property type="entry name" value="LucA/IucC-like"/>
</dbReference>
<evidence type="ECO:0000256" key="2">
    <source>
        <dbReference type="ARBA" id="ARBA00007832"/>
    </source>
</evidence>
<sequence length="540" mass="57124">MPREYLVTTDPRVLVLRDLLDAAVAEDLAGAGRVRPGSGPDGRPGTWVRLLLPDGRCVAWRARAGRVLQTSRYVDGPVLVGAPGEAVRETTDPAEVLEHLAPDAPCGQVVARDLGTAVAHVLTGSSGEELAAARGRPFHPTARAVAGWSRAELDRWGPGREVALDWVAVRRDHVRHGSAGPVIVDGAPEAPDGYEALPVHPFDRERVLPVAFGRELADGTVVPLARGVGSGTATSSLRTLDLGGDRHLKLPLGVTTLGSARLLGARSLDHGQRGELVLRRVLAADPALASRVAVAGESAWSGFAAPDGSDEFHDRPGHLAAALRRLPPCPDGAVRLPLAALSAPAWDGALAGLGDPPAVFGAVVEAVVEVGIGFLRHGVLPEMHGQNVLVEVRAGRVERLVLRDHDAVRVHPRWLSVPDPAYRLAPGGTQSLRLDTPAELIGFFCTLAVEVGLGGVADALVRATGEPEPRWWSVIRHAVEGAVDRTRSPVVRQALRGTLLDAETWPYRTVLRPLLERGPSRGTSMPAGTTRVPNPLRAVP</sequence>
<evidence type="ECO:0000313" key="6">
    <source>
        <dbReference type="EMBL" id="GAA4877820.1"/>
    </source>
</evidence>
<dbReference type="Pfam" id="PF04183">
    <property type="entry name" value="IucA_IucC"/>
    <property type="match status" value="1"/>
</dbReference>
<dbReference type="PANTHER" id="PTHR34384">
    <property type="entry name" value="L-2,3-DIAMINOPROPANOATE--CITRATE LIGASE"/>
    <property type="match status" value="1"/>
</dbReference>
<dbReference type="Pfam" id="PF06276">
    <property type="entry name" value="FhuF"/>
    <property type="match status" value="1"/>
</dbReference>
<organism evidence="6 7">
    <name type="scientific">Actinomycetospora straminea</name>
    <dbReference type="NCBI Taxonomy" id="663607"/>
    <lineage>
        <taxon>Bacteria</taxon>
        <taxon>Bacillati</taxon>
        <taxon>Actinomycetota</taxon>
        <taxon>Actinomycetes</taxon>
        <taxon>Pseudonocardiales</taxon>
        <taxon>Pseudonocardiaceae</taxon>
        <taxon>Actinomycetospora</taxon>
    </lineage>
</organism>
<dbReference type="PANTHER" id="PTHR34384:SF6">
    <property type="entry name" value="STAPHYLOFERRIN B SYNTHASE"/>
    <property type="match status" value="1"/>
</dbReference>
<comment type="caution">
    <text evidence="6">The sequence shown here is derived from an EMBL/GenBank/DDBJ whole genome shotgun (WGS) entry which is preliminary data.</text>
</comment>
<keyword evidence="7" id="KW-1185">Reference proteome</keyword>
<dbReference type="Gene3D" id="1.10.510.40">
    <property type="match status" value="1"/>
</dbReference>
<comment type="similarity">
    <text evidence="2">Belongs to the IucA/IucC family.</text>
</comment>
<evidence type="ECO:0000313" key="7">
    <source>
        <dbReference type="Proteomes" id="UP001500457"/>
    </source>
</evidence>
<dbReference type="InterPro" id="IPR022770">
    <property type="entry name" value="IucA/IucC-like_C"/>
</dbReference>
<feature type="domain" description="Aerobactin siderophore biosynthesis IucA/IucC N-terminal" evidence="4">
    <location>
        <begin position="131"/>
        <end position="342"/>
    </location>
</feature>
<evidence type="ECO:0000256" key="3">
    <source>
        <dbReference type="SAM" id="MobiDB-lite"/>
    </source>
</evidence>
<evidence type="ECO:0000256" key="1">
    <source>
        <dbReference type="ARBA" id="ARBA00004924"/>
    </source>
</evidence>
<reference evidence="7" key="1">
    <citation type="journal article" date="2019" name="Int. J. Syst. Evol. Microbiol.">
        <title>The Global Catalogue of Microorganisms (GCM) 10K type strain sequencing project: providing services to taxonomists for standard genome sequencing and annotation.</title>
        <authorList>
            <consortium name="The Broad Institute Genomics Platform"/>
            <consortium name="The Broad Institute Genome Sequencing Center for Infectious Disease"/>
            <person name="Wu L."/>
            <person name="Ma J."/>
        </authorList>
    </citation>
    <scope>NUCLEOTIDE SEQUENCE [LARGE SCALE GENOMIC DNA]</scope>
    <source>
        <strain evidence="7">JCM 17983</strain>
    </source>
</reference>
<evidence type="ECO:0000259" key="5">
    <source>
        <dbReference type="Pfam" id="PF06276"/>
    </source>
</evidence>
<protein>
    <submittedName>
        <fullName evidence="6">IucA/IucC family protein</fullName>
    </submittedName>
</protein>
<feature type="region of interest" description="Disordered" evidence="3">
    <location>
        <begin position="516"/>
        <end position="540"/>
    </location>
</feature>
<evidence type="ECO:0000259" key="4">
    <source>
        <dbReference type="Pfam" id="PF04183"/>
    </source>
</evidence>
<accession>A0ABP9EHJ5</accession>
<dbReference type="Proteomes" id="UP001500457">
    <property type="component" value="Unassembled WGS sequence"/>
</dbReference>
<dbReference type="EMBL" id="BAABHQ010000007">
    <property type="protein sequence ID" value="GAA4877820.1"/>
    <property type="molecule type" value="Genomic_DNA"/>
</dbReference>
<proteinExistence type="inferred from homology"/>